<dbReference type="SUPFAM" id="SSF52788">
    <property type="entry name" value="Phosphotyrosine protein phosphatases I"/>
    <property type="match status" value="1"/>
</dbReference>
<dbReference type="Gene3D" id="3.40.50.2300">
    <property type="match status" value="1"/>
</dbReference>
<feature type="domain" description="Phosphotyrosine protein phosphatase I" evidence="2">
    <location>
        <begin position="5"/>
        <end position="137"/>
    </location>
</feature>
<gene>
    <name evidence="3" type="ORF">A8990_11880</name>
</gene>
<dbReference type="PANTHER" id="PTHR43428:SF1">
    <property type="entry name" value="ARSENATE REDUCTASE"/>
    <property type="match status" value="1"/>
</dbReference>
<keyword evidence="4" id="KW-1185">Reference proteome</keyword>
<keyword evidence="1" id="KW-0059">Arsenical resistance</keyword>
<dbReference type="InterPro" id="IPR036196">
    <property type="entry name" value="Ptyr_pPase_sf"/>
</dbReference>
<evidence type="ECO:0000259" key="2">
    <source>
        <dbReference type="SMART" id="SM00226"/>
    </source>
</evidence>
<reference evidence="3 4" key="1">
    <citation type="submission" date="2018-08" db="EMBL/GenBank/DDBJ databases">
        <title>Genomic Encyclopedia of Type Strains, Phase III (KMG-III): the genomes of soil and plant-associated and newly described type strains.</title>
        <authorList>
            <person name="Whitman W."/>
        </authorList>
    </citation>
    <scope>NUCLEOTIDE SEQUENCE [LARGE SCALE GENOMIC DNA]</scope>
    <source>
        <strain evidence="3 4">CGMCC 1.10966</strain>
    </source>
</reference>
<dbReference type="EMBL" id="QTTN01000018">
    <property type="protein sequence ID" value="REE81555.1"/>
    <property type="molecule type" value="Genomic_DNA"/>
</dbReference>
<evidence type="ECO:0000256" key="1">
    <source>
        <dbReference type="ARBA" id="ARBA00022849"/>
    </source>
</evidence>
<comment type="caution">
    <text evidence="3">The sequence shown here is derived from an EMBL/GenBank/DDBJ whole genome shotgun (WGS) entry which is preliminary data.</text>
</comment>
<dbReference type="InterPro" id="IPR023485">
    <property type="entry name" value="Ptyr_pPase"/>
</dbReference>
<organism evidence="3 4">
    <name type="scientific">Paenibacillus taihuensis</name>
    <dbReference type="NCBI Taxonomy" id="1156355"/>
    <lineage>
        <taxon>Bacteria</taxon>
        <taxon>Bacillati</taxon>
        <taxon>Bacillota</taxon>
        <taxon>Bacilli</taxon>
        <taxon>Bacillales</taxon>
        <taxon>Paenibacillaceae</taxon>
        <taxon>Paenibacillus</taxon>
    </lineage>
</organism>
<dbReference type="OrthoDB" id="9784339at2"/>
<dbReference type="AlphaFoldDB" id="A0A3D9RY17"/>
<dbReference type="CDD" id="cd16345">
    <property type="entry name" value="LMWP_ArsC"/>
    <property type="match status" value="1"/>
</dbReference>
<name>A0A3D9RY17_9BACL</name>
<dbReference type="Proteomes" id="UP000256304">
    <property type="component" value="Unassembled WGS sequence"/>
</dbReference>
<protein>
    <submittedName>
        <fullName evidence="3">Arsenate reductase</fullName>
    </submittedName>
</protein>
<proteinExistence type="predicted"/>
<dbReference type="PANTHER" id="PTHR43428">
    <property type="entry name" value="ARSENATE REDUCTASE"/>
    <property type="match status" value="1"/>
</dbReference>
<dbReference type="SMART" id="SM00226">
    <property type="entry name" value="LMWPc"/>
    <property type="match status" value="1"/>
</dbReference>
<accession>A0A3D9RY17</accession>
<evidence type="ECO:0000313" key="4">
    <source>
        <dbReference type="Proteomes" id="UP000256304"/>
    </source>
</evidence>
<dbReference type="Pfam" id="PF01451">
    <property type="entry name" value="LMWPc"/>
    <property type="match status" value="1"/>
</dbReference>
<evidence type="ECO:0000313" key="3">
    <source>
        <dbReference type="EMBL" id="REE81555.1"/>
    </source>
</evidence>
<dbReference type="RefSeq" id="WP_116190071.1">
    <property type="nucleotide sequence ID" value="NZ_QTTN01000018.1"/>
</dbReference>
<dbReference type="GO" id="GO:0046685">
    <property type="term" value="P:response to arsenic-containing substance"/>
    <property type="evidence" value="ECO:0007669"/>
    <property type="project" value="UniProtKB-KW"/>
</dbReference>
<sequence length="143" mass="16473">MRRPLRIYYLSIYSRCRTQMAEAFTRHFAGDHVIVDNAGLEESEIHPMAIEVMKEVGIDISSYQPKRINMKYFTSANIVVKLCEKANEKCPVVPFDILNVQWDITDPTPKTGEQGSIDEFRAVRDEIKEKVLQLLEEQRVIGA</sequence>